<name>A0ABU7HL52_9PSED</name>
<evidence type="ECO:0000313" key="1">
    <source>
        <dbReference type="EMBL" id="MEE1932255.1"/>
    </source>
</evidence>
<evidence type="ECO:0000313" key="2">
    <source>
        <dbReference type="Proteomes" id="UP001335100"/>
    </source>
</evidence>
<comment type="caution">
    <text evidence="1">The sequence shown here is derived from an EMBL/GenBank/DDBJ whole genome shotgun (WGS) entry which is preliminary data.</text>
</comment>
<sequence length="242" mass="26159">MGELDYWRLSDHLSVQDAAVLTIGERPSRLFRNGEHTHLPVTGPDFNDRSSDRAFQAVFSAIKNAVLGGTLKAALRISTQEHSFCDTPFDAGDASLGPSSVSGITVNDVGNLSAEGSAYRPRPDWQHTTVATKDLKEWLVSRGVATGFFFPDTDEHQPGYLEKSHPNYAPKLAAAIRAWEAVTSNPELLRGKTPKKALIKWLNENAAACGLTKDDGTPNSTGVEEVAKVANWNLEGGASKTL</sequence>
<organism evidence="1 2">
    <name type="scientific">Pseudomonas ulcerans</name>
    <dbReference type="NCBI Taxonomy" id="3115852"/>
    <lineage>
        <taxon>Bacteria</taxon>
        <taxon>Pseudomonadati</taxon>
        <taxon>Pseudomonadota</taxon>
        <taxon>Gammaproteobacteria</taxon>
        <taxon>Pseudomonadales</taxon>
        <taxon>Pseudomonadaceae</taxon>
        <taxon>Pseudomonas</taxon>
    </lineage>
</organism>
<proteinExistence type="predicted"/>
<accession>A0ABU7HL52</accession>
<keyword evidence="2" id="KW-1185">Reference proteome</keyword>
<dbReference type="RefSeq" id="WP_330073207.1">
    <property type="nucleotide sequence ID" value="NZ_JAZDQJ010000002.1"/>
</dbReference>
<reference evidence="1 2" key="1">
    <citation type="submission" date="2024-01" db="EMBL/GenBank/DDBJ databases">
        <title>Unpublished Manusciprt.</title>
        <authorList>
            <person name="Duman M."/>
            <person name="Valdes E.G."/>
            <person name="Ajmi N."/>
            <person name="Altun S."/>
            <person name="Saticioglu I.B."/>
        </authorList>
    </citation>
    <scope>NUCLEOTIDE SEQUENCE [LARGE SCALE GENOMIC DNA]</scope>
    <source>
        <strain evidence="1 2">148P</strain>
    </source>
</reference>
<gene>
    <name evidence="1" type="ORF">V0R50_03390</name>
</gene>
<dbReference type="Proteomes" id="UP001335100">
    <property type="component" value="Unassembled WGS sequence"/>
</dbReference>
<protein>
    <submittedName>
        <fullName evidence="1">Uncharacterized protein</fullName>
    </submittedName>
</protein>
<dbReference type="EMBL" id="JAZDQJ010000002">
    <property type="protein sequence ID" value="MEE1932255.1"/>
    <property type="molecule type" value="Genomic_DNA"/>
</dbReference>